<dbReference type="SUPFAM" id="SSF51735">
    <property type="entry name" value="NAD(P)-binding Rossmann-fold domains"/>
    <property type="match status" value="1"/>
</dbReference>
<organism evidence="3 4">
    <name type="scientific">Hevea brasiliensis</name>
    <name type="common">Para rubber tree</name>
    <name type="synonym">Siphonia brasiliensis</name>
    <dbReference type="NCBI Taxonomy" id="3981"/>
    <lineage>
        <taxon>Eukaryota</taxon>
        <taxon>Viridiplantae</taxon>
        <taxon>Streptophyta</taxon>
        <taxon>Embryophyta</taxon>
        <taxon>Tracheophyta</taxon>
        <taxon>Spermatophyta</taxon>
        <taxon>Magnoliopsida</taxon>
        <taxon>eudicotyledons</taxon>
        <taxon>Gunneridae</taxon>
        <taxon>Pentapetalae</taxon>
        <taxon>rosids</taxon>
        <taxon>fabids</taxon>
        <taxon>Malpighiales</taxon>
        <taxon>Euphorbiaceae</taxon>
        <taxon>Crotonoideae</taxon>
        <taxon>Micrandreae</taxon>
        <taxon>Hevea</taxon>
    </lineage>
</organism>
<dbReference type="Gene3D" id="3.40.50.720">
    <property type="entry name" value="NAD(P)-binding Rossmann-like Domain"/>
    <property type="match status" value="1"/>
</dbReference>
<proteinExistence type="inferred from homology"/>
<protein>
    <submittedName>
        <fullName evidence="3">Uncharacterized protein</fullName>
    </submittedName>
</protein>
<evidence type="ECO:0000313" key="3">
    <source>
        <dbReference type="EMBL" id="KAF2308302.1"/>
    </source>
</evidence>
<evidence type="ECO:0000256" key="1">
    <source>
        <dbReference type="ARBA" id="ARBA00006484"/>
    </source>
</evidence>
<dbReference type="GO" id="GO:0016491">
    <property type="term" value="F:oxidoreductase activity"/>
    <property type="evidence" value="ECO:0007669"/>
    <property type="project" value="UniProtKB-KW"/>
</dbReference>
<comment type="similarity">
    <text evidence="1">Belongs to the short-chain dehydrogenases/reductases (SDR) family.</text>
</comment>
<dbReference type="Pfam" id="PF14223">
    <property type="entry name" value="Retrotran_gag_2"/>
    <property type="match status" value="1"/>
</dbReference>
<dbReference type="Proteomes" id="UP000467840">
    <property type="component" value="Chromosome 9"/>
</dbReference>
<gene>
    <name evidence="3" type="ORF">GH714_039929</name>
</gene>
<comment type="caution">
    <text evidence="3">The sequence shown here is derived from an EMBL/GenBank/DDBJ whole genome shotgun (WGS) entry which is preliminary data.</text>
</comment>
<dbReference type="PANTHER" id="PTHR43180">
    <property type="entry name" value="3-OXOACYL-(ACYL-CARRIER-PROTEIN) REDUCTASE (AFU_ORTHOLOGUE AFUA_6G11210)"/>
    <property type="match status" value="1"/>
</dbReference>
<dbReference type="AlphaFoldDB" id="A0A6A6M3S9"/>
<dbReference type="Pfam" id="PF13561">
    <property type="entry name" value="adh_short_C2"/>
    <property type="match status" value="1"/>
</dbReference>
<dbReference type="InterPro" id="IPR002347">
    <property type="entry name" value="SDR_fam"/>
</dbReference>
<dbReference type="PANTHER" id="PTHR43180:SF77">
    <property type="entry name" value="SECOISOLARICIRESINOL DEHYDROGENASE-LIKE"/>
    <property type="match status" value="1"/>
</dbReference>
<keyword evidence="2" id="KW-0560">Oxidoreductase</keyword>
<dbReference type="FunFam" id="3.40.50.720:FF:000084">
    <property type="entry name" value="Short-chain dehydrogenase reductase"/>
    <property type="match status" value="1"/>
</dbReference>
<evidence type="ECO:0000313" key="4">
    <source>
        <dbReference type="Proteomes" id="UP000467840"/>
    </source>
</evidence>
<dbReference type="InterPro" id="IPR036291">
    <property type="entry name" value="NAD(P)-bd_dom_sf"/>
</dbReference>
<name>A0A6A6M3S9_HEVBR</name>
<dbReference type="PRINTS" id="PR00081">
    <property type="entry name" value="GDHRDH"/>
</dbReference>
<evidence type="ECO:0000256" key="2">
    <source>
        <dbReference type="ARBA" id="ARBA00023002"/>
    </source>
</evidence>
<reference evidence="3 4" key="1">
    <citation type="journal article" date="2020" name="Mol. Plant">
        <title>The Chromosome-Based Rubber Tree Genome Provides New Insights into Spurge Genome Evolution and Rubber Biosynthesis.</title>
        <authorList>
            <person name="Liu J."/>
            <person name="Shi C."/>
            <person name="Shi C.C."/>
            <person name="Li W."/>
            <person name="Zhang Q.J."/>
            <person name="Zhang Y."/>
            <person name="Li K."/>
            <person name="Lu H.F."/>
            <person name="Shi C."/>
            <person name="Zhu S.T."/>
            <person name="Xiao Z.Y."/>
            <person name="Nan H."/>
            <person name="Yue Y."/>
            <person name="Zhu X.G."/>
            <person name="Wu Y."/>
            <person name="Hong X.N."/>
            <person name="Fan G.Y."/>
            <person name="Tong Y."/>
            <person name="Zhang D."/>
            <person name="Mao C.L."/>
            <person name="Liu Y.L."/>
            <person name="Hao S.J."/>
            <person name="Liu W.Q."/>
            <person name="Lv M.Q."/>
            <person name="Zhang H.B."/>
            <person name="Liu Y."/>
            <person name="Hu-Tang G.R."/>
            <person name="Wang J.P."/>
            <person name="Wang J.H."/>
            <person name="Sun Y.H."/>
            <person name="Ni S.B."/>
            <person name="Chen W.B."/>
            <person name="Zhang X.C."/>
            <person name="Jiao Y.N."/>
            <person name="Eichler E.E."/>
            <person name="Li G.H."/>
            <person name="Liu X."/>
            <person name="Gao L.Z."/>
        </authorList>
    </citation>
    <scope>NUCLEOTIDE SEQUENCE [LARGE SCALE GENOMIC DNA]</scope>
    <source>
        <strain evidence="4">cv. GT1</strain>
        <tissue evidence="3">Leaf</tissue>
    </source>
</reference>
<dbReference type="PRINTS" id="PR00080">
    <property type="entry name" value="SDRFAMILY"/>
</dbReference>
<sequence>MHCDVTKDSHVENVVNTAISLHGKLDIMFNNAGITGKYDTAISSIEREDFKKVIDVNLYGGFLGAKHAARVMIPKKKGCILFTSSVVSVSYGGFPHPYSASKHAVVGLTKNLAVELGQYGIRVNCISPAGMPTPLAARTMGVVDLKQVQESILAAANLKGVMVDCNDVAEAASYLGSEESKFVSGLNLVVDGGYSLRNAVEDRPATPLLANPTLGQIKAHYEEKTKKFKAKTLIQNSVANSIFPRIMGCRTAKEAWNRLKVEYQGSDRTKQMRILNLKRDFESLSMQEDDSIAKYSDRISLIVNKIKLLGEDFPNNKIIEKVLMTLPERFESKISFEACKDVHHVLQN</sequence>
<keyword evidence="4" id="KW-1185">Reference proteome</keyword>
<accession>A0A6A6M3S9</accession>
<dbReference type="EMBL" id="JAAGAX010000008">
    <property type="protein sequence ID" value="KAF2308302.1"/>
    <property type="molecule type" value="Genomic_DNA"/>
</dbReference>